<organism evidence="2 3">
    <name type="scientific">Flavobacterium terrae</name>
    <dbReference type="NCBI Taxonomy" id="415425"/>
    <lineage>
        <taxon>Bacteria</taxon>
        <taxon>Pseudomonadati</taxon>
        <taxon>Bacteroidota</taxon>
        <taxon>Flavobacteriia</taxon>
        <taxon>Flavobacteriales</taxon>
        <taxon>Flavobacteriaceae</taxon>
        <taxon>Flavobacterium</taxon>
    </lineage>
</organism>
<protein>
    <recommendedName>
        <fullName evidence="4">Outer membrane protein beta-barrel domain-containing protein</fullName>
    </recommendedName>
</protein>
<feature type="signal peptide" evidence="1">
    <location>
        <begin position="1"/>
        <end position="21"/>
    </location>
</feature>
<evidence type="ECO:0000313" key="3">
    <source>
        <dbReference type="Proteomes" id="UP000184488"/>
    </source>
</evidence>
<keyword evidence="3" id="KW-1185">Reference proteome</keyword>
<feature type="chain" id="PRO_5013019877" description="Outer membrane protein beta-barrel domain-containing protein" evidence="1">
    <location>
        <begin position="22"/>
        <end position="304"/>
    </location>
</feature>
<dbReference type="RefSeq" id="WP_073311898.1">
    <property type="nucleotide sequence ID" value="NZ_FQZI01000005.1"/>
</dbReference>
<accession>A0A1M6GEJ4</accession>
<proteinExistence type="predicted"/>
<dbReference type="STRING" id="415425.SAMN05444363_2568"/>
<name>A0A1M6GEJ4_9FLAO</name>
<dbReference type="AlphaFoldDB" id="A0A1M6GEJ4"/>
<evidence type="ECO:0000256" key="1">
    <source>
        <dbReference type="SAM" id="SignalP"/>
    </source>
</evidence>
<dbReference type="EMBL" id="FQZI01000005">
    <property type="protein sequence ID" value="SHJ08293.1"/>
    <property type="molecule type" value="Genomic_DNA"/>
</dbReference>
<gene>
    <name evidence="2" type="ORF">SAMN05444363_2568</name>
</gene>
<dbReference type="OrthoDB" id="8887208at2"/>
<evidence type="ECO:0008006" key="4">
    <source>
        <dbReference type="Google" id="ProtNLM"/>
    </source>
</evidence>
<reference evidence="3" key="1">
    <citation type="submission" date="2016-11" db="EMBL/GenBank/DDBJ databases">
        <authorList>
            <person name="Varghese N."/>
            <person name="Submissions S."/>
        </authorList>
    </citation>
    <scope>NUCLEOTIDE SEQUENCE [LARGE SCALE GENOMIC DNA]</scope>
    <source>
        <strain evidence="3">DSM 18829</strain>
    </source>
</reference>
<sequence>MKQPFLMAVLTFCVFSQYTFSQETVENPEKYTAHNKGKFFISWGGNRDSYSRSDVNFRGKDYNFTVHDMVAHDKPKGWHIDYINPVNMTIPQTNFRFGYFFSDHYSVSIGWDHMKYVMSQYQIANVSGYINLPSDAPGNIYNGNYNNTPVDMSQGGAQEGGYENGVTPVGGPAFLMYEHTDGLNYVNTEVSRHDDISKLFGLPNTDKVQINLTGGLGVGILYPKTNATLLGKERHDDFHVSGYGFSAKAGINFTFFKYFYVQGELKTGYIDMKNIRTTVSNEDKASQHFTFVQRIIAVGGIFKI</sequence>
<dbReference type="Proteomes" id="UP000184488">
    <property type="component" value="Unassembled WGS sequence"/>
</dbReference>
<keyword evidence="1" id="KW-0732">Signal</keyword>
<evidence type="ECO:0000313" key="2">
    <source>
        <dbReference type="EMBL" id="SHJ08293.1"/>
    </source>
</evidence>